<gene>
    <name evidence="1" type="ORF">CEURO_LOCUS19981</name>
</gene>
<dbReference type="AlphaFoldDB" id="A0A9P0ZWS4"/>
<dbReference type="EMBL" id="CAMAPE010000060">
    <property type="protein sequence ID" value="CAH9113318.1"/>
    <property type="molecule type" value="Genomic_DNA"/>
</dbReference>
<comment type="caution">
    <text evidence="1">The sequence shown here is derived from an EMBL/GenBank/DDBJ whole genome shotgun (WGS) entry which is preliminary data.</text>
</comment>
<keyword evidence="2" id="KW-1185">Reference proteome</keyword>
<evidence type="ECO:0000313" key="2">
    <source>
        <dbReference type="Proteomes" id="UP001152484"/>
    </source>
</evidence>
<evidence type="ECO:0000313" key="1">
    <source>
        <dbReference type="EMBL" id="CAH9113318.1"/>
    </source>
</evidence>
<accession>A0A9P0ZWS4</accession>
<protein>
    <submittedName>
        <fullName evidence="1">Uncharacterized protein</fullName>
    </submittedName>
</protein>
<reference evidence="1" key="1">
    <citation type="submission" date="2022-07" db="EMBL/GenBank/DDBJ databases">
        <authorList>
            <person name="Macas J."/>
            <person name="Novak P."/>
            <person name="Neumann P."/>
        </authorList>
    </citation>
    <scope>NUCLEOTIDE SEQUENCE</scope>
</reference>
<organism evidence="1 2">
    <name type="scientific">Cuscuta europaea</name>
    <name type="common">European dodder</name>
    <dbReference type="NCBI Taxonomy" id="41803"/>
    <lineage>
        <taxon>Eukaryota</taxon>
        <taxon>Viridiplantae</taxon>
        <taxon>Streptophyta</taxon>
        <taxon>Embryophyta</taxon>
        <taxon>Tracheophyta</taxon>
        <taxon>Spermatophyta</taxon>
        <taxon>Magnoliopsida</taxon>
        <taxon>eudicotyledons</taxon>
        <taxon>Gunneridae</taxon>
        <taxon>Pentapetalae</taxon>
        <taxon>asterids</taxon>
        <taxon>lamiids</taxon>
        <taxon>Solanales</taxon>
        <taxon>Convolvulaceae</taxon>
        <taxon>Cuscuteae</taxon>
        <taxon>Cuscuta</taxon>
        <taxon>Cuscuta subgen. Cuscuta</taxon>
    </lineage>
</organism>
<sequence>MTTLMVFEATKGFMKTRTQKGQMKKQTIFIVYNFGPHSITIEPGQRTSFILLNNFYICLYLLD</sequence>
<dbReference type="Proteomes" id="UP001152484">
    <property type="component" value="Unassembled WGS sequence"/>
</dbReference>
<proteinExistence type="predicted"/>
<name>A0A9P0ZWS4_CUSEU</name>